<dbReference type="PANTHER" id="PTHR47170">
    <property type="entry name" value="MALONYL-COA ACP TRANSACYLASE, ACP-BINDING"/>
    <property type="match status" value="1"/>
</dbReference>
<dbReference type="SUPFAM" id="SSF52151">
    <property type="entry name" value="FabD/lysophospholipase-like"/>
    <property type="match status" value="1"/>
</dbReference>
<evidence type="ECO:0000259" key="1">
    <source>
        <dbReference type="SMART" id="SM00827"/>
    </source>
</evidence>
<reference evidence="2 3" key="1">
    <citation type="submission" date="2023-05" db="EMBL/GenBank/DDBJ databases">
        <title>A 100% complete, gapless, phased diploid assembly of the Scenedesmus obliquus UTEX 3031 genome.</title>
        <authorList>
            <person name="Biondi T.C."/>
            <person name="Hanschen E.R."/>
            <person name="Kwon T."/>
            <person name="Eng W."/>
            <person name="Kruse C.P.S."/>
            <person name="Koehler S.I."/>
            <person name="Kunde Y."/>
            <person name="Gleasner C.D."/>
            <person name="You Mak K.T."/>
            <person name="Polle J."/>
            <person name="Hovde B.T."/>
            <person name="Starkenburg S.R."/>
        </authorList>
    </citation>
    <scope>NUCLEOTIDE SEQUENCE [LARGE SCALE GENOMIC DNA]</scope>
    <source>
        <strain evidence="2 3">DOE0152z</strain>
    </source>
</reference>
<dbReference type="Proteomes" id="UP001244341">
    <property type="component" value="Chromosome 16b"/>
</dbReference>
<dbReference type="Gene3D" id="3.30.70.250">
    <property type="entry name" value="Malonyl-CoA ACP transacylase, ACP-binding"/>
    <property type="match status" value="1"/>
</dbReference>
<dbReference type="Gene3D" id="3.40.366.10">
    <property type="entry name" value="Malonyl-Coenzyme A Acyl Carrier Protein, domain 2"/>
    <property type="match status" value="1"/>
</dbReference>
<protein>
    <recommendedName>
        <fullName evidence="1">Malonyl-CoA:ACP transacylase (MAT) domain-containing protein</fullName>
    </recommendedName>
</protein>
<name>A0ABY8USS9_TETOB</name>
<gene>
    <name evidence="2" type="ORF">OEZ85_000395</name>
</gene>
<proteinExistence type="predicted"/>
<dbReference type="InterPro" id="IPR052760">
    <property type="entry name" value="Mitochondrial_malonyltrans"/>
</dbReference>
<evidence type="ECO:0000313" key="2">
    <source>
        <dbReference type="EMBL" id="WIA23708.1"/>
    </source>
</evidence>
<dbReference type="InterPro" id="IPR001227">
    <property type="entry name" value="Ac_transferase_dom_sf"/>
</dbReference>
<evidence type="ECO:0000313" key="3">
    <source>
        <dbReference type="Proteomes" id="UP001244341"/>
    </source>
</evidence>
<dbReference type="Pfam" id="PF00698">
    <property type="entry name" value="Acyl_transf_1"/>
    <property type="match status" value="1"/>
</dbReference>
<dbReference type="InterPro" id="IPR016036">
    <property type="entry name" value="Malonyl_transacylase_ACP-bd"/>
</dbReference>
<dbReference type="InterPro" id="IPR016035">
    <property type="entry name" value="Acyl_Trfase/lysoPLipase"/>
</dbReference>
<dbReference type="InterPro" id="IPR014043">
    <property type="entry name" value="Acyl_transferase_dom"/>
</dbReference>
<accession>A0ABY8USS9</accession>
<organism evidence="2 3">
    <name type="scientific">Tetradesmus obliquus</name>
    <name type="common">Green alga</name>
    <name type="synonym">Acutodesmus obliquus</name>
    <dbReference type="NCBI Taxonomy" id="3088"/>
    <lineage>
        <taxon>Eukaryota</taxon>
        <taxon>Viridiplantae</taxon>
        <taxon>Chlorophyta</taxon>
        <taxon>core chlorophytes</taxon>
        <taxon>Chlorophyceae</taxon>
        <taxon>CS clade</taxon>
        <taxon>Sphaeropleales</taxon>
        <taxon>Scenedesmaceae</taxon>
        <taxon>Tetradesmus</taxon>
    </lineage>
</organism>
<dbReference type="SUPFAM" id="SSF55048">
    <property type="entry name" value="Probable ACP-binding domain of malonyl-CoA ACP transacylase"/>
    <property type="match status" value="1"/>
</dbReference>
<dbReference type="PANTHER" id="PTHR47170:SF2">
    <property type="entry name" value="MALONYL-COA:ACP TRANSACYLASE (MAT) DOMAIN-CONTAINING PROTEIN"/>
    <property type="match status" value="1"/>
</dbReference>
<sequence>MAGLSLGEYCALVAAGAMSFSDGLKVVKARGAAMAAAAAAVAPGGRSHGMLSVVGLGDADLERLCQEARQQLGGDTVCQLANYLFPQGRVVSGHADALDIVSASAAGLGALKVARLAVSGAFHTRLMAPARAALMEVLDSVDIRAPRVPVLSNVTATPFPSDPAAIRELLGRQLVEPVRWEGTIAGLLSQQQGADVVPWGGCEQLYEVGPGQQVKAMVRRLDQAAWRAFKNVAAE</sequence>
<dbReference type="SMART" id="SM00827">
    <property type="entry name" value="PKS_AT"/>
    <property type="match status" value="1"/>
</dbReference>
<keyword evidence="3" id="KW-1185">Reference proteome</keyword>
<dbReference type="EMBL" id="CP126223">
    <property type="protein sequence ID" value="WIA23708.1"/>
    <property type="molecule type" value="Genomic_DNA"/>
</dbReference>
<feature type="domain" description="Malonyl-CoA:ACP transacylase (MAT)" evidence="1">
    <location>
        <begin position="1"/>
        <end position="228"/>
    </location>
</feature>